<dbReference type="InterPro" id="IPR006134">
    <property type="entry name" value="DNA-dir_DNA_pol_B_multi_dom"/>
</dbReference>
<protein>
    <recommendedName>
        <fullName evidence="1">DNA-directed DNA polymerase</fullName>
        <ecNumber evidence="1">2.7.7.7</ecNumber>
    </recommendedName>
</protein>
<gene>
    <name evidence="9" type="ORF">F5891DRAFT_1186126</name>
</gene>
<dbReference type="Proteomes" id="UP001195769">
    <property type="component" value="Unassembled WGS sequence"/>
</dbReference>
<evidence type="ECO:0000313" key="10">
    <source>
        <dbReference type="Proteomes" id="UP001195769"/>
    </source>
</evidence>
<evidence type="ECO:0000256" key="1">
    <source>
        <dbReference type="ARBA" id="ARBA00012417"/>
    </source>
</evidence>
<dbReference type="GO" id="GO:0005658">
    <property type="term" value="C:alpha DNA polymerase:primase complex"/>
    <property type="evidence" value="ECO:0007669"/>
    <property type="project" value="TreeGrafter"/>
</dbReference>
<keyword evidence="6" id="KW-0239">DNA-directed DNA polymerase</keyword>
<evidence type="ECO:0000256" key="6">
    <source>
        <dbReference type="ARBA" id="ARBA00022932"/>
    </source>
</evidence>
<evidence type="ECO:0000313" key="9">
    <source>
        <dbReference type="EMBL" id="KAG1902984.1"/>
    </source>
</evidence>
<dbReference type="GO" id="GO:0003688">
    <property type="term" value="F:DNA replication origin binding"/>
    <property type="evidence" value="ECO:0007669"/>
    <property type="project" value="TreeGrafter"/>
</dbReference>
<evidence type="ECO:0000256" key="5">
    <source>
        <dbReference type="ARBA" id="ARBA00022840"/>
    </source>
</evidence>
<dbReference type="RefSeq" id="XP_041228559.1">
    <property type="nucleotide sequence ID" value="XM_041366652.1"/>
</dbReference>
<keyword evidence="2" id="KW-0808">Transferase</keyword>
<dbReference type="GO" id="GO:1902975">
    <property type="term" value="P:mitotic DNA replication initiation"/>
    <property type="evidence" value="ECO:0007669"/>
    <property type="project" value="TreeGrafter"/>
</dbReference>
<evidence type="ECO:0000256" key="4">
    <source>
        <dbReference type="ARBA" id="ARBA00022741"/>
    </source>
</evidence>
<dbReference type="SUPFAM" id="SSF52540">
    <property type="entry name" value="P-loop containing nucleoside triphosphate hydrolases"/>
    <property type="match status" value="1"/>
</dbReference>
<dbReference type="EC" id="2.7.7.7" evidence="1"/>
<evidence type="ECO:0000259" key="8">
    <source>
        <dbReference type="Pfam" id="PF00176"/>
    </source>
</evidence>
<dbReference type="GO" id="GO:0003682">
    <property type="term" value="F:chromatin binding"/>
    <property type="evidence" value="ECO:0007669"/>
    <property type="project" value="TreeGrafter"/>
</dbReference>
<dbReference type="GO" id="GO:0003697">
    <property type="term" value="F:single-stranded DNA binding"/>
    <property type="evidence" value="ECO:0007669"/>
    <property type="project" value="TreeGrafter"/>
</dbReference>
<dbReference type="GO" id="GO:0006272">
    <property type="term" value="P:leading strand elongation"/>
    <property type="evidence" value="ECO:0007669"/>
    <property type="project" value="TreeGrafter"/>
</dbReference>
<organism evidence="9 10">
    <name type="scientific">Suillus fuscotomentosus</name>
    <dbReference type="NCBI Taxonomy" id="1912939"/>
    <lineage>
        <taxon>Eukaryota</taxon>
        <taxon>Fungi</taxon>
        <taxon>Dikarya</taxon>
        <taxon>Basidiomycota</taxon>
        <taxon>Agaricomycotina</taxon>
        <taxon>Agaricomycetes</taxon>
        <taxon>Agaricomycetidae</taxon>
        <taxon>Boletales</taxon>
        <taxon>Suillineae</taxon>
        <taxon>Suillaceae</taxon>
        <taxon>Suillus</taxon>
    </lineage>
</organism>
<dbReference type="Gene3D" id="1.10.3200.20">
    <property type="entry name" value="DNA Polymerase alpha, zinc finger"/>
    <property type="match status" value="1"/>
</dbReference>
<dbReference type="Pfam" id="PF00136">
    <property type="entry name" value="DNA_pol_B"/>
    <property type="match status" value="1"/>
</dbReference>
<reference evidence="9" key="1">
    <citation type="journal article" date="2020" name="New Phytol.">
        <title>Comparative genomics reveals dynamic genome evolution in host specialist ectomycorrhizal fungi.</title>
        <authorList>
            <person name="Lofgren L.A."/>
            <person name="Nguyen N.H."/>
            <person name="Vilgalys R."/>
            <person name="Ruytinx J."/>
            <person name="Liao H.L."/>
            <person name="Branco S."/>
            <person name="Kuo A."/>
            <person name="LaButti K."/>
            <person name="Lipzen A."/>
            <person name="Andreopoulos W."/>
            <person name="Pangilinan J."/>
            <person name="Riley R."/>
            <person name="Hundley H."/>
            <person name="Na H."/>
            <person name="Barry K."/>
            <person name="Grigoriev I.V."/>
            <person name="Stajich J.E."/>
            <person name="Kennedy P.G."/>
        </authorList>
    </citation>
    <scope>NUCLEOTIDE SEQUENCE</scope>
    <source>
        <strain evidence="9">FC203</strain>
    </source>
</reference>
<dbReference type="InterPro" id="IPR000330">
    <property type="entry name" value="SNF2_N"/>
</dbReference>
<dbReference type="EMBL" id="JABBWK010000015">
    <property type="protein sequence ID" value="KAG1902984.1"/>
    <property type="molecule type" value="Genomic_DNA"/>
</dbReference>
<dbReference type="GeneID" id="64660950"/>
<keyword evidence="10" id="KW-1185">Reference proteome</keyword>
<accession>A0AAD4HPQ0</accession>
<comment type="caution">
    <text evidence="9">The sequence shown here is derived from an EMBL/GenBank/DDBJ whole genome shotgun (WGS) entry which is preliminary data.</text>
</comment>
<feature type="domain" description="SNF2 N-terminal" evidence="8">
    <location>
        <begin position="20"/>
        <end position="78"/>
    </location>
</feature>
<dbReference type="PANTHER" id="PTHR45861:SF1">
    <property type="entry name" value="DNA POLYMERASE ALPHA CATALYTIC SUBUNIT"/>
    <property type="match status" value="1"/>
</dbReference>
<evidence type="ECO:0000256" key="2">
    <source>
        <dbReference type="ARBA" id="ARBA00022679"/>
    </source>
</evidence>
<name>A0AAD4HPQ0_9AGAM</name>
<proteinExistence type="predicted"/>
<dbReference type="InterPro" id="IPR042087">
    <property type="entry name" value="DNA_pol_B_thumb"/>
</dbReference>
<sequence length="351" mass="38636">MSQCCHCFKEAKSEITADGASNNLAELWALLDFVLPKIFNSMKSFDESYNTPFANSGTWDKIELNEEEALLVIRRLHEMEKADEEAQMIANEKDVKGYIRAKGLSNDALVGSAGKLESHILPKFFAILPMFRLGKNPEDYPDAKFQPHVQVALRLKAKGGSARNGDVIPYVFCVAPGEETVKTAQADRAKHPDEIKRAAGELTVDYEHYLANQVLPPIERLCEPIEGTDRARLAECLGLDPGRYRISGSTPAGSTLTTLDSLVSDAERFRDVAPFLVRCRGCAGQMAFPPIYDRDGQPAPRAVHNHPFTLFQNPSEASVPSAFASASRSARIAASALIITSVQWRLLTCPQ</sequence>
<dbReference type="InterPro" id="IPR027417">
    <property type="entry name" value="P-loop_NTPase"/>
</dbReference>
<dbReference type="Pfam" id="PF00176">
    <property type="entry name" value="SNF2-rel_dom"/>
    <property type="match status" value="1"/>
</dbReference>
<evidence type="ECO:0000256" key="3">
    <source>
        <dbReference type="ARBA" id="ARBA00022695"/>
    </source>
</evidence>
<dbReference type="Gene3D" id="1.10.132.60">
    <property type="entry name" value="DNA polymerase family B, C-terminal domain"/>
    <property type="match status" value="1"/>
</dbReference>
<keyword evidence="4" id="KW-0547">Nucleotide-binding</keyword>
<dbReference type="AlphaFoldDB" id="A0AAD4HPQ0"/>
<dbReference type="GO" id="GO:0005524">
    <property type="term" value="F:ATP binding"/>
    <property type="evidence" value="ECO:0007669"/>
    <property type="project" value="InterPro"/>
</dbReference>
<keyword evidence="5" id="KW-0067">ATP-binding</keyword>
<dbReference type="SUPFAM" id="SSF56672">
    <property type="entry name" value="DNA/RNA polymerases"/>
    <property type="match status" value="1"/>
</dbReference>
<dbReference type="PANTHER" id="PTHR45861">
    <property type="entry name" value="DNA POLYMERASE ALPHA CATALYTIC SUBUNIT"/>
    <property type="match status" value="1"/>
</dbReference>
<dbReference type="GO" id="GO:0006273">
    <property type="term" value="P:lagging strand elongation"/>
    <property type="evidence" value="ECO:0007669"/>
    <property type="project" value="TreeGrafter"/>
</dbReference>
<dbReference type="InterPro" id="IPR038256">
    <property type="entry name" value="Pol_alpha_znc_sf"/>
</dbReference>
<dbReference type="GO" id="GO:0003887">
    <property type="term" value="F:DNA-directed DNA polymerase activity"/>
    <property type="evidence" value="ECO:0007669"/>
    <property type="project" value="UniProtKB-KW"/>
</dbReference>
<keyword evidence="3" id="KW-0548">Nucleotidyltransferase</keyword>
<evidence type="ECO:0000259" key="7">
    <source>
        <dbReference type="Pfam" id="PF00136"/>
    </source>
</evidence>
<dbReference type="InterPro" id="IPR043502">
    <property type="entry name" value="DNA/RNA_pol_sf"/>
</dbReference>
<feature type="domain" description="DNA-directed DNA polymerase family B multifunctional" evidence="7">
    <location>
        <begin position="133"/>
        <end position="225"/>
    </location>
</feature>